<keyword evidence="6" id="KW-1258">Restriction-modification system evasion by virus</keyword>
<keyword evidence="5" id="KW-0899">Viral immunoevasion</keyword>
<dbReference type="GO" id="GO:0032259">
    <property type="term" value="P:methylation"/>
    <property type="evidence" value="ECO:0007669"/>
    <property type="project" value="UniProtKB-KW"/>
</dbReference>
<evidence type="ECO:0000313" key="11">
    <source>
        <dbReference type="EMBL" id="CAB4141748.1"/>
    </source>
</evidence>
<dbReference type="GO" id="GO:0003886">
    <property type="term" value="F:DNA (cytosine-5-)-methyltransferase activity"/>
    <property type="evidence" value="ECO:0007669"/>
    <property type="project" value="UniProtKB-EC"/>
</dbReference>
<evidence type="ECO:0000256" key="4">
    <source>
        <dbReference type="ARBA" id="ARBA00022691"/>
    </source>
</evidence>
<evidence type="ECO:0000256" key="1">
    <source>
        <dbReference type="ARBA" id="ARBA00022603"/>
    </source>
</evidence>
<evidence type="ECO:0000256" key="10">
    <source>
        <dbReference type="SAM" id="MobiDB-lite"/>
    </source>
</evidence>
<dbReference type="PRINTS" id="PR00105">
    <property type="entry name" value="C5METTRFRASE"/>
</dbReference>
<sequence length="330" mass="37307">MTHASLFSGIGGFDLAAEWMGWENLFHCEWNPFGQRVLKHHFPNSISYNDITKTDFSIHKGQVDILTGGFPCQPYSSAGKRLGKEDERHLFPEMLRTIEQVQPRWVVGENVLGLVNWNGGLVFEEVQTDLEAKGYEVQAFILPACAKNAPHRRDRVWFVAYSNINGLHELNSNNEIKSTNGRINAFSNFNKSIDDGITSNSISIGRNKVDRIINGESNVINQTCKTRDVTNFEQLRLEHGKKSRNIDESQRTTQSKGSSFASKFEANGWSRFPTFTPVCGGDDGLPRELDNITFSKWRKESIKAYGNAIVPQVALEIFKAINEFELMVNK</sequence>
<keyword evidence="3 7" id="KW-0808">Transferase</keyword>
<dbReference type="InterPro" id="IPR031303">
    <property type="entry name" value="C5_meth_CS"/>
</dbReference>
<evidence type="ECO:0000256" key="5">
    <source>
        <dbReference type="ARBA" id="ARBA00023280"/>
    </source>
</evidence>
<comment type="similarity">
    <text evidence="7 8">Belongs to the class I-like SAM-binding methyltransferase superfamily. C5-methyltransferase family.</text>
</comment>
<feature type="region of interest" description="Disordered" evidence="10">
    <location>
        <begin position="240"/>
        <end position="260"/>
    </location>
</feature>
<gene>
    <name evidence="11" type="ORF">UFOVP426_37</name>
</gene>
<proteinExistence type="inferred from homology"/>
<dbReference type="PANTHER" id="PTHR46098">
    <property type="entry name" value="TRNA (CYTOSINE(38)-C(5))-METHYLTRANSFERASE"/>
    <property type="match status" value="1"/>
</dbReference>
<dbReference type="PROSITE" id="PS51679">
    <property type="entry name" value="SAM_MT_C5"/>
    <property type="match status" value="1"/>
</dbReference>
<keyword evidence="1 7" id="KW-0489">Methyltransferase</keyword>
<dbReference type="InterPro" id="IPR018117">
    <property type="entry name" value="C5_DNA_meth_AS"/>
</dbReference>
<dbReference type="GO" id="GO:0099018">
    <property type="term" value="P:symbiont-mediated evasion of host restriction-modification system"/>
    <property type="evidence" value="ECO:0007669"/>
    <property type="project" value="UniProtKB-KW"/>
</dbReference>
<feature type="compositionally biased region" description="Polar residues" evidence="10">
    <location>
        <begin position="251"/>
        <end position="260"/>
    </location>
</feature>
<evidence type="ECO:0000256" key="2">
    <source>
        <dbReference type="ARBA" id="ARBA00022632"/>
    </source>
</evidence>
<dbReference type="PROSITE" id="PS00094">
    <property type="entry name" value="C5_MTASE_1"/>
    <property type="match status" value="1"/>
</dbReference>
<dbReference type="GO" id="GO:0052170">
    <property type="term" value="P:symbiont-mediated suppression of host innate immune response"/>
    <property type="evidence" value="ECO:0007669"/>
    <property type="project" value="UniProtKB-KW"/>
</dbReference>
<dbReference type="InterPro" id="IPR029063">
    <property type="entry name" value="SAM-dependent_MTases_sf"/>
</dbReference>
<dbReference type="Gene3D" id="3.40.50.150">
    <property type="entry name" value="Vaccinia Virus protein VP39"/>
    <property type="match status" value="1"/>
</dbReference>
<reference evidence="11" key="1">
    <citation type="submission" date="2020-04" db="EMBL/GenBank/DDBJ databases">
        <authorList>
            <person name="Chiriac C."/>
            <person name="Salcher M."/>
            <person name="Ghai R."/>
            <person name="Kavagutti S V."/>
        </authorList>
    </citation>
    <scope>NUCLEOTIDE SEQUENCE</scope>
</reference>
<keyword evidence="2" id="KW-1090">Inhibition of host innate immune response by virus</keyword>
<dbReference type="Pfam" id="PF00145">
    <property type="entry name" value="DNA_methylase"/>
    <property type="match status" value="1"/>
</dbReference>
<keyword evidence="4 7" id="KW-0949">S-adenosyl-L-methionine</keyword>
<dbReference type="NCBIfam" id="TIGR00675">
    <property type="entry name" value="dcm"/>
    <property type="match status" value="1"/>
</dbReference>
<dbReference type="EMBL" id="LR796396">
    <property type="protein sequence ID" value="CAB4141748.1"/>
    <property type="molecule type" value="Genomic_DNA"/>
</dbReference>
<dbReference type="InterPro" id="IPR050750">
    <property type="entry name" value="C5-MTase"/>
</dbReference>
<dbReference type="SUPFAM" id="SSF53335">
    <property type="entry name" value="S-adenosyl-L-methionine-dependent methyltransferases"/>
    <property type="match status" value="1"/>
</dbReference>
<organism evidence="11">
    <name type="scientific">uncultured Caudovirales phage</name>
    <dbReference type="NCBI Taxonomy" id="2100421"/>
    <lineage>
        <taxon>Viruses</taxon>
        <taxon>Duplodnaviria</taxon>
        <taxon>Heunggongvirae</taxon>
        <taxon>Uroviricota</taxon>
        <taxon>Caudoviricetes</taxon>
        <taxon>Peduoviridae</taxon>
        <taxon>Maltschvirus</taxon>
        <taxon>Maltschvirus maltsch</taxon>
    </lineage>
</organism>
<dbReference type="InterPro" id="IPR001525">
    <property type="entry name" value="C5_MeTfrase"/>
</dbReference>
<accession>A0A6J5M4V2</accession>
<evidence type="ECO:0000256" key="9">
    <source>
        <dbReference type="RuleBase" id="RU000417"/>
    </source>
</evidence>
<feature type="active site" evidence="7">
    <location>
        <position position="72"/>
    </location>
</feature>
<name>A0A6J5M4V2_9CAUD</name>
<dbReference type="PANTHER" id="PTHR46098:SF1">
    <property type="entry name" value="TRNA (CYTOSINE(38)-C(5))-METHYLTRANSFERASE"/>
    <property type="match status" value="1"/>
</dbReference>
<evidence type="ECO:0000256" key="6">
    <source>
        <dbReference type="ARBA" id="ARBA00033479"/>
    </source>
</evidence>
<dbReference type="EC" id="2.1.1.37" evidence="9"/>
<dbReference type="PROSITE" id="PS00095">
    <property type="entry name" value="C5_MTASE_2"/>
    <property type="match status" value="1"/>
</dbReference>
<comment type="catalytic activity">
    <reaction evidence="9">
        <text>a 2'-deoxycytidine in DNA + S-adenosyl-L-methionine = a 5-methyl-2'-deoxycytidine in DNA + S-adenosyl-L-homocysteine + H(+)</text>
        <dbReference type="Rhea" id="RHEA:13681"/>
        <dbReference type="Rhea" id="RHEA-COMP:11369"/>
        <dbReference type="Rhea" id="RHEA-COMP:11370"/>
        <dbReference type="ChEBI" id="CHEBI:15378"/>
        <dbReference type="ChEBI" id="CHEBI:57856"/>
        <dbReference type="ChEBI" id="CHEBI:59789"/>
        <dbReference type="ChEBI" id="CHEBI:85452"/>
        <dbReference type="ChEBI" id="CHEBI:85454"/>
        <dbReference type="EC" id="2.1.1.37"/>
    </reaction>
</comment>
<keyword evidence="2" id="KW-0945">Host-virus interaction</keyword>
<protein>
    <recommendedName>
        <fullName evidence="9">Cytosine-specific methyltransferase</fullName>
        <ecNumber evidence="9">2.1.1.37</ecNumber>
    </recommendedName>
</protein>
<evidence type="ECO:0000256" key="8">
    <source>
        <dbReference type="RuleBase" id="RU000416"/>
    </source>
</evidence>
<evidence type="ECO:0000256" key="3">
    <source>
        <dbReference type="ARBA" id="ARBA00022679"/>
    </source>
</evidence>
<evidence type="ECO:0000256" key="7">
    <source>
        <dbReference type="PROSITE-ProRule" id="PRU01016"/>
    </source>
</evidence>
<feature type="compositionally biased region" description="Basic and acidic residues" evidence="10">
    <location>
        <begin position="240"/>
        <end position="250"/>
    </location>
</feature>